<dbReference type="InterPro" id="IPR003644">
    <property type="entry name" value="Calx_beta"/>
</dbReference>
<keyword evidence="12" id="KW-0112">Calmodulin-binding</keyword>
<evidence type="ECO:0000256" key="9">
    <source>
        <dbReference type="ARBA" id="ARBA00022729"/>
    </source>
</evidence>
<feature type="domain" description="Calx-beta" evidence="22">
    <location>
        <begin position="362"/>
        <end position="464"/>
    </location>
</feature>
<evidence type="ECO:0000256" key="7">
    <source>
        <dbReference type="ARBA" id="ARBA00022692"/>
    </source>
</evidence>
<evidence type="ECO:0000313" key="24">
    <source>
        <dbReference type="Proteomes" id="UP001217089"/>
    </source>
</evidence>
<dbReference type="EMBL" id="JARBDR010000903">
    <property type="protein sequence ID" value="KAJ8304657.1"/>
    <property type="molecule type" value="Genomic_DNA"/>
</dbReference>
<dbReference type="SMART" id="SM00237">
    <property type="entry name" value="Calx_beta"/>
    <property type="match status" value="1"/>
</dbReference>
<keyword evidence="18" id="KW-0739">Sodium transport</keyword>
<evidence type="ECO:0000256" key="20">
    <source>
        <dbReference type="SAM" id="MobiDB-lite"/>
    </source>
</evidence>
<dbReference type="InterPro" id="IPR004837">
    <property type="entry name" value="NaCa_Exmemb"/>
</dbReference>
<dbReference type="Pfam" id="PF03160">
    <property type="entry name" value="Calx-beta"/>
    <property type="match status" value="1"/>
</dbReference>
<protein>
    <recommendedName>
        <fullName evidence="22">Calx-beta domain-containing protein</fullName>
    </recommendedName>
</protein>
<feature type="transmembrane region" description="Helical" evidence="21">
    <location>
        <begin position="664"/>
        <end position="684"/>
    </location>
</feature>
<keyword evidence="3" id="KW-0813">Transport</keyword>
<evidence type="ECO:0000259" key="22">
    <source>
        <dbReference type="SMART" id="SM00237"/>
    </source>
</evidence>
<evidence type="ECO:0000256" key="21">
    <source>
        <dbReference type="SAM" id="Phobius"/>
    </source>
</evidence>
<dbReference type="Gene3D" id="2.60.40.2030">
    <property type="match status" value="1"/>
</dbReference>
<evidence type="ECO:0000256" key="6">
    <source>
        <dbReference type="ARBA" id="ARBA00022568"/>
    </source>
</evidence>
<dbReference type="InterPro" id="IPR038081">
    <property type="entry name" value="CalX-like_sf"/>
</dbReference>
<dbReference type="PRINTS" id="PR01259">
    <property type="entry name" value="NACAEXCHNGR"/>
</dbReference>
<feature type="transmembrane region" description="Helical" evidence="21">
    <location>
        <begin position="705"/>
        <end position="724"/>
    </location>
</feature>
<dbReference type="PANTHER" id="PTHR11878:SF70">
    <property type="entry name" value="CALX-BETA DOMAIN-CONTAINING PROTEIN"/>
    <property type="match status" value="1"/>
</dbReference>
<keyword evidence="7 21" id="KW-0812">Transmembrane</keyword>
<keyword evidence="10" id="KW-0677">Repeat</keyword>
<keyword evidence="16 21" id="KW-0472">Membrane</keyword>
<reference evidence="23 24" key="1">
    <citation type="submission" date="2022-12" db="EMBL/GenBank/DDBJ databases">
        <title>Chromosome-level genome of Tegillarca granosa.</title>
        <authorList>
            <person name="Kim J."/>
        </authorList>
    </citation>
    <scope>NUCLEOTIDE SEQUENCE [LARGE SCALE GENOMIC DNA]</scope>
    <source>
        <strain evidence="23">Teg-2019</strain>
        <tissue evidence="23">Adductor muscle</tissue>
    </source>
</reference>
<organism evidence="23 24">
    <name type="scientific">Tegillarca granosa</name>
    <name type="common">Malaysian cockle</name>
    <name type="synonym">Anadara granosa</name>
    <dbReference type="NCBI Taxonomy" id="220873"/>
    <lineage>
        <taxon>Eukaryota</taxon>
        <taxon>Metazoa</taxon>
        <taxon>Spiralia</taxon>
        <taxon>Lophotrochozoa</taxon>
        <taxon>Mollusca</taxon>
        <taxon>Bivalvia</taxon>
        <taxon>Autobranchia</taxon>
        <taxon>Pteriomorphia</taxon>
        <taxon>Arcoida</taxon>
        <taxon>Arcoidea</taxon>
        <taxon>Arcidae</taxon>
        <taxon>Tegillarca</taxon>
    </lineage>
</organism>
<feature type="transmembrane region" description="Helical" evidence="21">
    <location>
        <begin position="97"/>
        <end position="115"/>
    </location>
</feature>
<evidence type="ECO:0000256" key="5">
    <source>
        <dbReference type="ARBA" id="ARBA00022475"/>
    </source>
</evidence>
<dbReference type="InterPro" id="IPR051171">
    <property type="entry name" value="CaCA"/>
</dbReference>
<sequence length="729" mass="79853">MALGSSAPEIILATFEAAITLGSEVEKDSLGTFTIIGSAAFNLLIITSICIVSVPKPNVKYIREFGVFLMTAIWSIFAYVWMLIVVQYVSPGEIEPWEAWVTLGYMPLFVLLAYFQDNGWFCKCRKKKVEEAAGQEENIRIMNSLHRRGSLAGHAIPGKELHVLEAERQQRLRDKDDPESHATDANHEPTAAERYNQVEKSAKDTSAFARARFRHAVVSAMSGNKPHSAGKTKMADIVEAVQNIQNVVEKGKMPDRKRKPVFFCCMLIDGDLDYTEDSSAGGSNTWSLPLIPVDRKGGDIFGRFTFSADRYAVLESGSSLTIDILFHRHIPYQHMMFNLSLFRHKGNVKVQIVTANGKDVKQILSQVDVKPGQFAFEKPHCYANKENGTVVVEINREKGCDGEVSLEYSTIDGTAVGGKEISDNVDFVHCQGKLIFKHGETSKKLTIDINKDSKGAKNFIVTIRNPSLGAKIGQRAATVCHINKDAIGDRIADIIGDEDEEEETWGGQFMSAMSVEPEKDEDGNEIPAPCSAYVLHFLTFLWKVIGACIPPAKYLGAWPAFVLSLAYIGVLTACVEQLGHLIGCVIGLKTSVTGITIIALGTSLPDTFASRTAAKQDEHADAAIGNVTGSNSVNVFLGLGLPWVLSSMYGVAVGKPYRVPTGNLTQSVIIFSVLGAICIIILILRRKFVGGELGGKNSVVKWASSITLFIMWAVYILLSSLKAYDILTW</sequence>
<evidence type="ECO:0000256" key="11">
    <source>
        <dbReference type="ARBA" id="ARBA00022837"/>
    </source>
</evidence>
<dbReference type="Gene3D" id="1.20.1420.30">
    <property type="entry name" value="NCX, central ion-binding region"/>
    <property type="match status" value="2"/>
</dbReference>
<evidence type="ECO:0000256" key="1">
    <source>
        <dbReference type="ARBA" id="ARBA00004651"/>
    </source>
</evidence>
<feature type="transmembrane region" description="Helical" evidence="21">
    <location>
        <begin position="66"/>
        <end position="85"/>
    </location>
</feature>
<dbReference type="Pfam" id="PF01699">
    <property type="entry name" value="Na_Ca_ex"/>
    <property type="match status" value="2"/>
</dbReference>
<evidence type="ECO:0000256" key="12">
    <source>
        <dbReference type="ARBA" id="ARBA00022860"/>
    </source>
</evidence>
<evidence type="ECO:0000256" key="16">
    <source>
        <dbReference type="ARBA" id="ARBA00023136"/>
    </source>
</evidence>
<feature type="region of interest" description="Disordered" evidence="20">
    <location>
        <begin position="170"/>
        <end position="199"/>
    </location>
</feature>
<comment type="catalytic activity">
    <reaction evidence="19">
        <text>Ca(2+)(in) + 3 Na(+)(out) = Ca(2+)(out) + 3 Na(+)(in)</text>
        <dbReference type="Rhea" id="RHEA:69955"/>
        <dbReference type="ChEBI" id="CHEBI:29101"/>
        <dbReference type="ChEBI" id="CHEBI:29108"/>
    </reaction>
</comment>
<evidence type="ECO:0000313" key="23">
    <source>
        <dbReference type="EMBL" id="KAJ8304657.1"/>
    </source>
</evidence>
<evidence type="ECO:0000256" key="3">
    <source>
        <dbReference type="ARBA" id="ARBA00022448"/>
    </source>
</evidence>
<keyword evidence="6" id="KW-0109">Calcium transport</keyword>
<dbReference type="SUPFAM" id="SSF141072">
    <property type="entry name" value="CalX-like"/>
    <property type="match status" value="1"/>
</dbReference>
<keyword evidence="4" id="KW-0050">Antiport</keyword>
<evidence type="ECO:0000256" key="2">
    <source>
        <dbReference type="ARBA" id="ARBA00007489"/>
    </source>
</evidence>
<gene>
    <name evidence="23" type="ORF">KUTeg_018240</name>
</gene>
<proteinExistence type="inferred from homology"/>
<keyword evidence="13 21" id="KW-1133">Transmembrane helix</keyword>
<feature type="transmembrane region" description="Helical" evidence="21">
    <location>
        <begin position="633"/>
        <end position="652"/>
    </location>
</feature>
<keyword evidence="9" id="KW-0732">Signal</keyword>
<evidence type="ECO:0000256" key="14">
    <source>
        <dbReference type="ARBA" id="ARBA00023053"/>
    </source>
</evidence>
<keyword evidence="5" id="KW-1003">Cell membrane</keyword>
<dbReference type="InterPro" id="IPR044880">
    <property type="entry name" value="NCX_ion-bd_dom_sf"/>
</dbReference>
<dbReference type="Proteomes" id="UP001217089">
    <property type="component" value="Unassembled WGS sequence"/>
</dbReference>
<keyword evidence="14" id="KW-0915">Sodium</keyword>
<keyword evidence="17" id="KW-0325">Glycoprotein</keyword>
<evidence type="ECO:0000256" key="8">
    <source>
        <dbReference type="ARBA" id="ARBA00022723"/>
    </source>
</evidence>
<keyword evidence="11" id="KW-0106">Calcium</keyword>
<keyword evidence="15" id="KW-0406">Ion transport</keyword>
<comment type="caution">
    <text evidence="23">The sequence shown here is derived from an EMBL/GenBank/DDBJ whole genome shotgun (WGS) entry which is preliminary data.</text>
</comment>
<comment type="subcellular location">
    <subcellularLocation>
        <location evidence="1">Cell membrane</location>
        <topology evidence="1">Multi-pass membrane protein</topology>
    </subcellularLocation>
</comment>
<name>A0ABQ9EH99_TEGGR</name>
<dbReference type="InterPro" id="IPR004836">
    <property type="entry name" value="Na_Ca_Ex"/>
</dbReference>
<feature type="transmembrane region" description="Helical" evidence="21">
    <location>
        <begin position="30"/>
        <end position="54"/>
    </location>
</feature>
<evidence type="ECO:0000256" key="4">
    <source>
        <dbReference type="ARBA" id="ARBA00022449"/>
    </source>
</evidence>
<dbReference type="PANTHER" id="PTHR11878">
    <property type="entry name" value="SODIUM/CALCIUM EXCHANGER"/>
    <property type="match status" value="1"/>
</dbReference>
<keyword evidence="24" id="KW-1185">Reference proteome</keyword>
<evidence type="ECO:0000256" key="15">
    <source>
        <dbReference type="ARBA" id="ARBA00023065"/>
    </source>
</evidence>
<accession>A0ABQ9EH99</accession>
<keyword evidence="8" id="KW-0479">Metal-binding</keyword>
<evidence type="ECO:0000256" key="17">
    <source>
        <dbReference type="ARBA" id="ARBA00023180"/>
    </source>
</evidence>
<comment type="similarity">
    <text evidence="2">Belongs to the Ca(2+):cation antiporter (CaCA) (TC 2.A.19) family. SLC8 subfamily.</text>
</comment>
<evidence type="ECO:0000256" key="18">
    <source>
        <dbReference type="ARBA" id="ARBA00023201"/>
    </source>
</evidence>
<evidence type="ECO:0000256" key="13">
    <source>
        <dbReference type="ARBA" id="ARBA00022989"/>
    </source>
</evidence>
<evidence type="ECO:0000256" key="19">
    <source>
        <dbReference type="ARBA" id="ARBA00033667"/>
    </source>
</evidence>
<evidence type="ECO:0000256" key="10">
    <source>
        <dbReference type="ARBA" id="ARBA00022737"/>
    </source>
</evidence>